<dbReference type="EMBL" id="OE839411">
    <property type="protein sequence ID" value="CAD7587122.1"/>
    <property type="molecule type" value="Genomic_DNA"/>
</dbReference>
<sequence>MSRMQWLNIKTNKNLVYVITTIQLSNLMLANDVITKDISHLPSLQLDLYNEGTKTISMTIFFSHFHEKSSSGLGQLLFFEVNDKMGEMCLMGYRFIILDGAFLVHTPSIKRRSDITIERTAWRRPHERRNIKMYESKSGQKLEAMMKEKKMMSSMKPWEELKLKILIQYGQKSEANSIVERAVKLFSAASCCLVPPTCSPEVLQLGDVPTKPPLKLLAGYDLESSFSDCSFQLRSYYKYRSVAICKMFNLEVMMVLGLAYNPNG</sequence>
<reference evidence="1" key="1">
    <citation type="submission" date="2020-11" db="EMBL/GenBank/DDBJ databases">
        <authorList>
            <person name="Tran Van P."/>
        </authorList>
    </citation>
    <scope>NUCLEOTIDE SEQUENCE</scope>
</reference>
<organism evidence="1">
    <name type="scientific">Timema genevievae</name>
    <name type="common">Walking stick</name>
    <dbReference type="NCBI Taxonomy" id="629358"/>
    <lineage>
        <taxon>Eukaryota</taxon>
        <taxon>Metazoa</taxon>
        <taxon>Ecdysozoa</taxon>
        <taxon>Arthropoda</taxon>
        <taxon>Hexapoda</taxon>
        <taxon>Insecta</taxon>
        <taxon>Pterygota</taxon>
        <taxon>Neoptera</taxon>
        <taxon>Polyneoptera</taxon>
        <taxon>Phasmatodea</taxon>
        <taxon>Timematodea</taxon>
        <taxon>Timematoidea</taxon>
        <taxon>Timematidae</taxon>
        <taxon>Timema</taxon>
    </lineage>
</organism>
<proteinExistence type="predicted"/>
<name>A0A7R9PI06_TIMGE</name>
<evidence type="ECO:0000313" key="1">
    <source>
        <dbReference type="EMBL" id="CAD7587122.1"/>
    </source>
</evidence>
<dbReference type="Pfam" id="PF13896">
    <property type="entry name" value="Glyco_transf_49"/>
    <property type="match status" value="1"/>
</dbReference>
<dbReference type="AlphaFoldDB" id="A0A7R9PI06"/>
<accession>A0A7R9PI06</accession>
<protein>
    <submittedName>
        <fullName evidence="1">Uncharacterized protein</fullName>
    </submittedName>
</protein>
<gene>
    <name evidence="1" type="ORF">TGEB3V08_LOCUS1345</name>
</gene>